<dbReference type="PANTHER" id="PTHR21148">
    <property type="entry name" value="THIOREDOXIN DOMAIN-CONTAINING PROTEIN 9"/>
    <property type="match status" value="1"/>
</dbReference>
<dbReference type="InterPro" id="IPR013766">
    <property type="entry name" value="Thioredoxin_domain"/>
</dbReference>
<sequence length="240" mass="27878">MDADKFKGQMHSLAYGTAMEAAARDYYKMKVEEEEAAKAANKFSEVDLEDLENDDELEQLHRERLMKLKVEQEKRQELNRKGHGEYREIEEAEFLTEVTGTDLVVCHFYHTEFERCRIVDKHLKALAPKYFETKFVKISAPDAPFFVAKLQVQVLPCLVLFKNGVAFDRIVGFEEFKSRDDFDTNSVEKRLLAAEILKKKVKTEDDSDDEDFDNGPRRILGALQQTRDSEDEDSDFSDEE</sequence>
<dbReference type="SUPFAM" id="SSF52833">
    <property type="entry name" value="Thioredoxin-like"/>
    <property type="match status" value="1"/>
</dbReference>
<feature type="domain" description="Thioredoxin" evidence="2">
    <location>
        <begin position="88"/>
        <end position="174"/>
    </location>
</feature>
<feature type="compositionally biased region" description="Acidic residues" evidence="1">
    <location>
        <begin position="229"/>
        <end position="240"/>
    </location>
</feature>
<organism evidence="3 4">
    <name type="scientific">Cymbomonas tetramitiformis</name>
    <dbReference type="NCBI Taxonomy" id="36881"/>
    <lineage>
        <taxon>Eukaryota</taxon>
        <taxon>Viridiplantae</taxon>
        <taxon>Chlorophyta</taxon>
        <taxon>Pyramimonadophyceae</taxon>
        <taxon>Pyramimonadales</taxon>
        <taxon>Pyramimonadaceae</taxon>
        <taxon>Cymbomonas</taxon>
    </lineage>
</organism>
<evidence type="ECO:0000259" key="2">
    <source>
        <dbReference type="Pfam" id="PF00085"/>
    </source>
</evidence>
<accession>A0AAE0LAP6</accession>
<evidence type="ECO:0000256" key="1">
    <source>
        <dbReference type="SAM" id="MobiDB-lite"/>
    </source>
</evidence>
<dbReference type="EMBL" id="LGRX02005775">
    <property type="protein sequence ID" value="KAK3277910.1"/>
    <property type="molecule type" value="Genomic_DNA"/>
</dbReference>
<evidence type="ECO:0000313" key="3">
    <source>
        <dbReference type="EMBL" id="KAK3277910.1"/>
    </source>
</evidence>
<dbReference type="Pfam" id="PF00085">
    <property type="entry name" value="Thioredoxin"/>
    <property type="match status" value="1"/>
</dbReference>
<dbReference type="Proteomes" id="UP001190700">
    <property type="component" value="Unassembled WGS sequence"/>
</dbReference>
<keyword evidence="4" id="KW-1185">Reference proteome</keyword>
<dbReference type="CDD" id="cd02989">
    <property type="entry name" value="Phd_like_TxnDC9"/>
    <property type="match status" value="1"/>
</dbReference>
<dbReference type="AlphaFoldDB" id="A0AAE0LAP6"/>
<gene>
    <name evidence="3" type="ORF">CYMTET_14116</name>
</gene>
<dbReference type="InterPro" id="IPR036249">
    <property type="entry name" value="Thioredoxin-like_sf"/>
</dbReference>
<name>A0AAE0LAP6_9CHLO</name>
<feature type="region of interest" description="Disordered" evidence="1">
    <location>
        <begin position="201"/>
        <end position="240"/>
    </location>
</feature>
<reference evidence="3 4" key="1">
    <citation type="journal article" date="2015" name="Genome Biol. Evol.">
        <title>Comparative Genomics of a Bacterivorous Green Alga Reveals Evolutionary Causalities and Consequences of Phago-Mixotrophic Mode of Nutrition.</title>
        <authorList>
            <person name="Burns J.A."/>
            <person name="Paasch A."/>
            <person name="Narechania A."/>
            <person name="Kim E."/>
        </authorList>
    </citation>
    <scope>NUCLEOTIDE SEQUENCE [LARGE SCALE GENOMIC DNA]</scope>
    <source>
        <strain evidence="3 4">PLY_AMNH</strain>
    </source>
</reference>
<dbReference type="Gene3D" id="3.40.30.10">
    <property type="entry name" value="Glutaredoxin"/>
    <property type="match status" value="1"/>
</dbReference>
<evidence type="ECO:0000313" key="4">
    <source>
        <dbReference type="Proteomes" id="UP001190700"/>
    </source>
</evidence>
<protein>
    <recommendedName>
        <fullName evidence="2">Thioredoxin domain-containing protein</fullName>
    </recommendedName>
</protein>
<comment type="caution">
    <text evidence="3">The sequence shown here is derived from an EMBL/GenBank/DDBJ whole genome shotgun (WGS) entry which is preliminary data.</text>
</comment>
<proteinExistence type="predicted"/>